<organism evidence="3 4">
    <name type="scientific">Undibacterium cyanobacteriorum</name>
    <dbReference type="NCBI Taxonomy" id="3073561"/>
    <lineage>
        <taxon>Bacteria</taxon>
        <taxon>Pseudomonadati</taxon>
        <taxon>Pseudomonadota</taxon>
        <taxon>Betaproteobacteria</taxon>
        <taxon>Burkholderiales</taxon>
        <taxon>Oxalobacteraceae</taxon>
        <taxon>Undibacterium</taxon>
    </lineage>
</organism>
<gene>
    <name evidence="3" type="ORF">RF679_05270</name>
</gene>
<dbReference type="Proteomes" id="UP001181355">
    <property type="component" value="Chromosome"/>
</dbReference>
<protein>
    <submittedName>
        <fullName evidence="3">Uncharacterized protein</fullName>
    </submittedName>
</protein>
<feature type="region of interest" description="Disordered" evidence="1">
    <location>
        <begin position="150"/>
        <end position="170"/>
    </location>
</feature>
<feature type="signal peptide" evidence="2">
    <location>
        <begin position="1"/>
        <end position="31"/>
    </location>
</feature>
<keyword evidence="4" id="KW-1185">Reference proteome</keyword>
<evidence type="ECO:0000256" key="1">
    <source>
        <dbReference type="SAM" id="MobiDB-lite"/>
    </source>
</evidence>
<proteinExistence type="predicted"/>
<dbReference type="RefSeq" id="WP_309483168.1">
    <property type="nucleotide sequence ID" value="NZ_CP133720.1"/>
</dbReference>
<evidence type="ECO:0000313" key="4">
    <source>
        <dbReference type="Proteomes" id="UP001181355"/>
    </source>
</evidence>
<reference evidence="3" key="1">
    <citation type="submission" date="2023-09" db="EMBL/GenBank/DDBJ databases">
        <title>Undibacterium sp. 20NA77.5 isolated from freshwater.</title>
        <authorList>
            <person name="Le V."/>
            <person name="Ko S.-R."/>
            <person name="Ahn C.-Y."/>
            <person name="Oh H.-M."/>
        </authorList>
    </citation>
    <scope>NUCLEOTIDE SEQUENCE</scope>
    <source>
        <strain evidence="3">20NA77.5</strain>
    </source>
</reference>
<dbReference type="EMBL" id="CP133720">
    <property type="protein sequence ID" value="WMW81690.1"/>
    <property type="molecule type" value="Genomic_DNA"/>
</dbReference>
<accession>A0ABY9RLX6</accession>
<sequence length="170" mass="17977">MKMQKNVLSKVVALSMVGMMSTVAVTSSAWAHDDKYFDSIKSPHGGQTRMAGPYHFELVLKAGATNAQTSPVVVYVTDHAGKAIATKGATANLLIVQGKQKITVELKSQADNQLVGQAAYNASADLKAALSFNETGKGVEQARFTPFAPVKASKAKNSKASAEAGHEHHH</sequence>
<name>A0ABY9RLX6_9BURK</name>
<feature type="chain" id="PRO_5046369987" evidence="2">
    <location>
        <begin position="32"/>
        <end position="170"/>
    </location>
</feature>
<evidence type="ECO:0000313" key="3">
    <source>
        <dbReference type="EMBL" id="WMW81690.1"/>
    </source>
</evidence>
<evidence type="ECO:0000256" key="2">
    <source>
        <dbReference type="SAM" id="SignalP"/>
    </source>
</evidence>
<keyword evidence="2" id="KW-0732">Signal</keyword>